<dbReference type="InterPro" id="IPR029000">
    <property type="entry name" value="Cyclophilin-like_dom_sf"/>
</dbReference>
<comment type="caution">
    <text evidence="5">The sequence shown here is derived from an EMBL/GenBank/DDBJ whole genome shotgun (WGS) entry which is preliminary data.</text>
</comment>
<reference evidence="5 6" key="1">
    <citation type="journal article" date="2014" name="Int. J. Syst. Evol. Microbiol.">
        <title>Complete genome sequence of Corynebacterium casei LMG S-19264T (=DSM 44701T), isolated from a smear-ripened cheese.</title>
        <authorList>
            <consortium name="US DOE Joint Genome Institute (JGI-PGF)"/>
            <person name="Walter F."/>
            <person name="Albersmeier A."/>
            <person name="Kalinowski J."/>
            <person name="Ruckert C."/>
        </authorList>
    </citation>
    <scope>NUCLEOTIDE SEQUENCE [LARGE SCALE GENOMIC DNA]</scope>
    <source>
        <strain evidence="5 6">CGMCC 1.7029</strain>
    </source>
</reference>
<dbReference type="Gene3D" id="2.40.100.10">
    <property type="entry name" value="Cyclophilin-like"/>
    <property type="match status" value="1"/>
</dbReference>
<dbReference type="GO" id="GO:0016787">
    <property type="term" value="F:hydrolase activity"/>
    <property type="evidence" value="ECO:0007669"/>
    <property type="project" value="UniProtKB-KW"/>
</dbReference>
<protein>
    <recommendedName>
        <fullName evidence="4">Carboxyltransferase domain-containing protein</fullName>
    </recommendedName>
</protein>
<evidence type="ECO:0000256" key="1">
    <source>
        <dbReference type="ARBA" id="ARBA00022741"/>
    </source>
</evidence>
<keyword evidence="3" id="KW-0067">ATP-binding</keyword>
<organism evidence="5 6">
    <name type="scientific">Gemmobacter aquaticus</name>
    <dbReference type="NCBI Taxonomy" id="490185"/>
    <lineage>
        <taxon>Bacteria</taxon>
        <taxon>Pseudomonadati</taxon>
        <taxon>Pseudomonadota</taxon>
        <taxon>Alphaproteobacteria</taxon>
        <taxon>Rhodobacterales</taxon>
        <taxon>Paracoccaceae</taxon>
        <taxon>Gemmobacter</taxon>
    </lineage>
</organism>
<evidence type="ECO:0000313" key="6">
    <source>
        <dbReference type="Proteomes" id="UP000598196"/>
    </source>
</evidence>
<dbReference type="SMART" id="SM00797">
    <property type="entry name" value="AHS2"/>
    <property type="match status" value="1"/>
</dbReference>
<accession>A0A917YMJ6</accession>
<dbReference type="InterPro" id="IPR052708">
    <property type="entry name" value="PxpC"/>
</dbReference>
<dbReference type="InterPro" id="IPR003778">
    <property type="entry name" value="CT_A_B"/>
</dbReference>
<gene>
    <name evidence="5" type="ORF">GCM10010991_36230</name>
</gene>
<evidence type="ECO:0000256" key="3">
    <source>
        <dbReference type="ARBA" id="ARBA00022840"/>
    </source>
</evidence>
<proteinExistence type="predicted"/>
<evidence type="ECO:0000259" key="4">
    <source>
        <dbReference type="SMART" id="SM00797"/>
    </source>
</evidence>
<feature type="domain" description="Carboxyltransferase" evidence="4">
    <location>
        <begin position="23"/>
        <end position="306"/>
    </location>
</feature>
<evidence type="ECO:0000313" key="5">
    <source>
        <dbReference type="EMBL" id="GGO38635.1"/>
    </source>
</evidence>
<dbReference type="SUPFAM" id="SSF50891">
    <property type="entry name" value="Cyclophilin-like"/>
    <property type="match status" value="1"/>
</dbReference>
<dbReference type="OrthoDB" id="9768696at2"/>
<dbReference type="AlphaFoldDB" id="A0A917YMJ6"/>
<keyword evidence="6" id="KW-1185">Reference proteome</keyword>
<keyword evidence="1" id="KW-0547">Nucleotide-binding</keyword>
<dbReference type="NCBIfam" id="TIGR00724">
    <property type="entry name" value="urea_amlyse_rel"/>
    <property type="match status" value="1"/>
</dbReference>
<sequence>MIEILAIPPLATVQDLGREGYWSQGLGRAGAMDRRALAISNLLLGNAPNAPALEIPLTPARLRFTKRTAFALVGAACCARLSGRPLPAVWVGFAEEDALLELGSMTTGALVYLALPGGMDVPKVLGSHSTQLREAFGGYDGRVLAPGDILCGARRDALALPAAGLSIVIPPLREIGETAIQLRALPSAEEPGFTEASRTEFWSSEWEVSREVNRMGYRLSGPTLERATTGELRSHGIVPGIVQVPGGGQPIIQLADSATMGGYPKIAAVIEADLWRVAQARPGDRLRFVRVDLAQAAEAERKADNEIDNLRTALRHASELHEKWGDHAVAHRS</sequence>
<dbReference type="PANTHER" id="PTHR43309:SF3">
    <property type="entry name" value="5-OXOPROLINASE SUBUNIT C"/>
    <property type="match status" value="1"/>
</dbReference>
<evidence type="ECO:0000256" key="2">
    <source>
        <dbReference type="ARBA" id="ARBA00022801"/>
    </source>
</evidence>
<dbReference type="EMBL" id="BMLP01000013">
    <property type="protein sequence ID" value="GGO38635.1"/>
    <property type="molecule type" value="Genomic_DNA"/>
</dbReference>
<dbReference type="Proteomes" id="UP000598196">
    <property type="component" value="Unassembled WGS sequence"/>
</dbReference>
<name>A0A917YMJ6_9RHOB</name>
<dbReference type="RefSeq" id="WP_146284589.1">
    <property type="nucleotide sequence ID" value="NZ_BMLP01000013.1"/>
</dbReference>
<dbReference type="PANTHER" id="PTHR43309">
    <property type="entry name" value="5-OXOPROLINASE SUBUNIT C"/>
    <property type="match status" value="1"/>
</dbReference>
<keyword evidence="2" id="KW-0378">Hydrolase</keyword>
<dbReference type="GO" id="GO:0005524">
    <property type="term" value="F:ATP binding"/>
    <property type="evidence" value="ECO:0007669"/>
    <property type="project" value="UniProtKB-KW"/>
</dbReference>
<dbReference type="Pfam" id="PF02626">
    <property type="entry name" value="CT_A_B"/>
    <property type="match status" value="1"/>
</dbReference>